<feature type="region of interest" description="Disordered" evidence="1">
    <location>
        <begin position="281"/>
        <end position="314"/>
    </location>
</feature>
<feature type="region of interest" description="Disordered" evidence="1">
    <location>
        <begin position="358"/>
        <end position="379"/>
    </location>
</feature>
<dbReference type="InterPro" id="IPR005158">
    <property type="entry name" value="BTAD"/>
</dbReference>
<keyword evidence="2" id="KW-0472">Membrane</keyword>
<dbReference type="CDD" id="cd00118">
    <property type="entry name" value="LysM"/>
    <property type="match status" value="1"/>
</dbReference>
<dbReference type="PANTHER" id="PTHR34700:SF4">
    <property type="entry name" value="PHAGE-LIKE ELEMENT PBSX PROTEIN XKDP"/>
    <property type="match status" value="1"/>
</dbReference>
<gene>
    <name evidence="4" type="ORF">FE697_018875</name>
</gene>
<feature type="transmembrane region" description="Helical" evidence="2">
    <location>
        <begin position="27"/>
        <end position="50"/>
    </location>
</feature>
<organism evidence="4 5">
    <name type="scientific">Mumia zhuanghuii</name>
    <dbReference type="NCBI Taxonomy" id="2585211"/>
    <lineage>
        <taxon>Bacteria</taxon>
        <taxon>Bacillati</taxon>
        <taxon>Actinomycetota</taxon>
        <taxon>Actinomycetes</taxon>
        <taxon>Propionibacteriales</taxon>
        <taxon>Nocardioidaceae</taxon>
        <taxon>Mumia</taxon>
    </lineage>
</organism>
<keyword evidence="2" id="KW-1133">Transmembrane helix</keyword>
<evidence type="ECO:0000313" key="5">
    <source>
        <dbReference type="Proteomes" id="UP000307768"/>
    </source>
</evidence>
<sequence>MTATQRSSRLPVTPQDGGRGGDVVRGLVALVATLALVIGIPVALASAFGAPWPSQVPDLAWVTQPLTTDVLMHVLAAVVWLAWLHFVVCLVAEAVSEIGARGLAPRIPGGGIGTQALARKLVTTIVLLVGTASIAAPAATAAVPAPEHRPVGIERVVGSAERSVEAQTTQQATKVADAERPAVSELSRATRAEQRGGDLTTYYDVKPPNNRNYDTLWDIAERYLGDGFRYKEIYAMNRNVVQPDGRTLSNPDLIHPGWVMKMPNDARGPGLKVVEAARDDLASPSSNTGTPGAAGSSAADDAAVSGGESGGAEVGGGVGGVVEARAASSSSIGEWAPVFGVAGGLALAGALVGLRRRRASNPGGGPDRPKGSSAKSSSQIDVAARVEAGLRDEAAPADAEWLAGAVRGLHATALPPLARAALSSDGLVAAFRSEPSTALPDGWASTSDARTWMLPREAATMSGALSPLPALVCAGTRDDGAVLLLDLESYDGVVSLGGDPVVARGVAMSLAVETATHPWADSPVVTLVGFADDVSAIGNVEAVSDIGRALDALDNVAHDHRAACRAYAVDSVPQLRQVSDDPGRVRLQLVVCSGVPDPAALARLHAWAADPMVAVAVVVVGDCPDAAARLTATEDGRLVSAPHAIDVLAQELSPEACRGLADLFTLPTEPASMSIEELAEALVVEEAVLATGDDEPVVVSVDLLGPVVVRAPGPIDEARRDLFTEIVAYLAVHPDGVHVNVLTAAIWPRGVDPETRDATMSAVAEWVGTTGAGEPVLTSDAGVWALRRSAVACDWDRFRAALNRAVTSRARVPALRTAMSLVRGTAFTGVPQGRYAWLAHLGVEEDVALAVEMTSAALATECTAVDDANGARDALLAGLAALPASETLWCAAMRLAVRFSGRADATVVADQMYAAIAAHGSPLGATSRTHALVEELLPGYRRGVA</sequence>
<keyword evidence="2" id="KW-0812">Transmembrane</keyword>
<evidence type="ECO:0000259" key="3">
    <source>
        <dbReference type="SMART" id="SM01043"/>
    </source>
</evidence>
<evidence type="ECO:0000256" key="2">
    <source>
        <dbReference type="SAM" id="Phobius"/>
    </source>
</evidence>
<dbReference type="InterPro" id="IPR011990">
    <property type="entry name" value="TPR-like_helical_dom_sf"/>
</dbReference>
<dbReference type="AlphaFoldDB" id="A0A5Q6RPL7"/>
<name>A0A5Q6RPL7_9ACTN</name>
<dbReference type="InterPro" id="IPR052196">
    <property type="entry name" value="Bact_Kbp"/>
</dbReference>
<comment type="caution">
    <text evidence="4">The sequence shown here is derived from an EMBL/GenBank/DDBJ whole genome shotgun (WGS) entry which is preliminary data.</text>
</comment>
<dbReference type="EMBL" id="VDFQ02000006">
    <property type="protein sequence ID" value="KAA1419957.1"/>
    <property type="molecule type" value="Genomic_DNA"/>
</dbReference>
<reference evidence="4 5" key="1">
    <citation type="submission" date="2019-09" db="EMBL/GenBank/DDBJ databases">
        <title>Mumia zhuanghuii sp. nov. isolated from the intestinal contents of plateau pika (Ochotona curzoniae) in the Qinghai-Tibet plateau of China.</title>
        <authorList>
            <person name="Tian Z."/>
        </authorList>
    </citation>
    <scope>NUCLEOTIDE SEQUENCE [LARGE SCALE GENOMIC DNA]</scope>
    <source>
        <strain evidence="5">350</strain>
    </source>
</reference>
<feature type="compositionally biased region" description="Low complexity" evidence="1">
    <location>
        <begin position="293"/>
        <end position="306"/>
    </location>
</feature>
<proteinExistence type="predicted"/>
<accession>A0A5Q6RPL7</accession>
<evidence type="ECO:0000256" key="1">
    <source>
        <dbReference type="SAM" id="MobiDB-lite"/>
    </source>
</evidence>
<dbReference type="InterPro" id="IPR018392">
    <property type="entry name" value="LysM"/>
</dbReference>
<feature type="transmembrane region" description="Helical" evidence="2">
    <location>
        <begin position="121"/>
        <end position="143"/>
    </location>
</feature>
<protein>
    <submittedName>
        <fullName evidence="4">LysM peptidoglycan-binding domain-containing protein</fullName>
    </submittedName>
</protein>
<feature type="region of interest" description="Disordered" evidence="1">
    <location>
        <begin position="164"/>
        <end position="193"/>
    </location>
</feature>
<feature type="domain" description="Bacterial transcriptional activator" evidence="3">
    <location>
        <begin position="793"/>
        <end position="937"/>
    </location>
</feature>
<dbReference type="SMART" id="SM01043">
    <property type="entry name" value="BTAD"/>
    <property type="match status" value="1"/>
</dbReference>
<dbReference type="OrthoDB" id="8444614at2"/>
<dbReference type="Proteomes" id="UP000307768">
    <property type="component" value="Unassembled WGS sequence"/>
</dbReference>
<dbReference type="InterPro" id="IPR036779">
    <property type="entry name" value="LysM_dom_sf"/>
</dbReference>
<dbReference type="RefSeq" id="WP_149771181.1">
    <property type="nucleotide sequence ID" value="NZ_VDFQ02000006.1"/>
</dbReference>
<dbReference type="Gene3D" id="3.10.350.10">
    <property type="entry name" value="LysM domain"/>
    <property type="match status" value="1"/>
</dbReference>
<evidence type="ECO:0000313" key="4">
    <source>
        <dbReference type="EMBL" id="KAA1419957.1"/>
    </source>
</evidence>
<dbReference type="PANTHER" id="PTHR34700">
    <property type="entry name" value="POTASSIUM BINDING PROTEIN KBP"/>
    <property type="match status" value="1"/>
</dbReference>
<dbReference type="Gene3D" id="1.25.40.10">
    <property type="entry name" value="Tetratricopeptide repeat domain"/>
    <property type="match status" value="1"/>
</dbReference>
<feature type="compositionally biased region" description="Basic and acidic residues" evidence="1">
    <location>
        <begin position="176"/>
        <end position="193"/>
    </location>
</feature>
<feature type="transmembrane region" description="Helical" evidence="2">
    <location>
        <begin position="70"/>
        <end position="92"/>
    </location>
</feature>